<dbReference type="Gene3D" id="2.30.30.1190">
    <property type="match status" value="1"/>
</dbReference>
<keyword evidence="3 5" id="KW-0862">Zinc</keyword>
<dbReference type="PANTHER" id="PTHR12506">
    <property type="entry name" value="PROTEIN PHOSPHATASE RELATED"/>
    <property type="match status" value="1"/>
</dbReference>
<feature type="domain" description="C3H1-type" evidence="7">
    <location>
        <begin position="346"/>
        <end position="374"/>
    </location>
</feature>
<dbReference type="SUPFAM" id="SSF90229">
    <property type="entry name" value="CCCH zinc finger"/>
    <property type="match status" value="5"/>
</dbReference>
<feature type="region of interest" description="Disordered" evidence="6">
    <location>
        <begin position="1"/>
        <end position="23"/>
    </location>
</feature>
<dbReference type="InterPro" id="IPR050974">
    <property type="entry name" value="Plant_ZF_CCCH"/>
</dbReference>
<dbReference type="EMBL" id="JADCNL010000005">
    <property type="protein sequence ID" value="KAG0480979.1"/>
    <property type="molecule type" value="Genomic_DNA"/>
</dbReference>
<evidence type="ECO:0000256" key="1">
    <source>
        <dbReference type="ARBA" id="ARBA00022723"/>
    </source>
</evidence>
<evidence type="ECO:0000313" key="9">
    <source>
        <dbReference type="Proteomes" id="UP000636800"/>
    </source>
</evidence>
<dbReference type="PANTHER" id="PTHR12506:SF41">
    <property type="entry name" value="ZINC FINGER CCCH DOMAIN-CONTAINING PROTEIN 58"/>
    <property type="match status" value="1"/>
</dbReference>
<evidence type="ECO:0000313" key="8">
    <source>
        <dbReference type="EMBL" id="KAG0480979.1"/>
    </source>
</evidence>
<keyword evidence="9" id="KW-1185">Reference proteome</keyword>
<sequence length="474" mass="50434">MEPYGRSSVGGGGRSDPSAGLEESMWRLELGGGSGSGGGGFPYPERPGEQDCAYYMRTGTCGYGERCRYNHPLDRGCTFEQVVESARLGSGEYPERIGQPVCEYYMKTGTCKFGSSCKYHHPRHGGVSVRPVSLNYSGYPLRPGEKECSYYMKTGHCKFGSTCKFHHPQHTSASAPSPAPVFYPTVPPPSIASPQQFSQVGGWQVGRSSSALPGTYMPSSYGHVVLSPGVLPVPGWSPYPVPLSPAASPGAQQAAQVGSLYGSPNQLSPSAPAYAGQYSFVTSSVGPSAVSQKGQNLPQRPGQPECRFYMRTGDCKFGSTCKYHHPLDWSIPSTNCVLSPLGLPLRPGAQHCAYYVQHGVCKFGPTCKFDHPIGTLGYSPASSLVDMPVAHYPVGLSLPTLAASSLTDFRPRFLSTSDPFFSQTSAEETHSGSVSPLLSKDRFLPHSIIQSSQMSAAASSSKGAHHTGEISGSS</sequence>
<feature type="domain" description="C3H1-type" evidence="7">
    <location>
        <begin position="300"/>
        <end position="328"/>
    </location>
</feature>
<feature type="domain" description="C3H1-type" evidence="7">
    <location>
        <begin position="46"/>
        <end position="74"/>
    </location>
</feature>
<evidence type="ECO:0000256" key="4">
    <source>
        <dbReference type="ARBA" id="ARBA00023125"/>
    </source>
</evidence>
<accession>A0A835QYD4</accession>
<keyword evidence="1 5" id="KW-0479">Metal-binding</keyword>
<evidence type="ECO:0000256" key="3">
    <source>
        <dbReference type="ARBA" id="ARBA00022833"/>
    </source>
</evidence>
<feature type="zinc finger region" description="C3H1-type" evidence="5">
    <location>
        <begin position="46"/>
        <end position="74"/>
    </location>
</feature>
<dbReference type="PROSITE" id="PS50103">
    <property type="entry name" value="ZF_C3H1"/>
    <property type="match status" value="5"/>
</dbReference>
<evidence type="ECO:0000259" key="7">
    <source>
        <dbReference type="PROSITE" id="PS50103"/>
    </source>
</evidence>
<feature type="domain" description="C3H1-type" evidence="7">
    <location>
        <begin position="96"/>
        <end position="124"/>
    </location>
</feature>
<dbReference type="AlphaFoldDB" id="A0A835QYD4"/>
<feature type="region of interest" description="Disordered" evidence="6">
    <location>
        <begin position="455"/>
        <end position="474"/>
    </location>
</feature>
<proteinExistence type="predicted"/>
<comment type="caution">
    <text evidence="8">The sequence shown here is derived from an EMBL/GenBank/DDBJ whole genome shotgun (WGS) entry which is preliminary data.</text>
</comment>
<keyword evidence="2 5" id="KW-0863">Zinc-finger</keyword>
<dbReference type="Pfam" id="PF00642">
    <property type="entry name" value="zf-CCCH"/>
    <property type="match status" value="5"/>
</dbReference>
<feature type="zinc finger region" description="C3H1-type" evidence="5">
    <location>
        <begin position="96"/>
        <end position="124"/>
    </location>
</feature>
<evidence type="ECO:0000256" key="2">
    <source>
        <dbReference type="ARBA" id="ARBA00022771"/>
    </source>
</evidence>
<feature type="zinc finger region" description="C3H1-type" evidence="5">
    <location>
        <begin position="142"/>
        <end position="170"/>
    </location>
</feature>
<dbReference type="GO" id="GO:0003729">
    <property type="term" value="F:mRNA binding"/>
    <property type="evidence" value="ECO:0007669"/>
    <property type="project" value="UniProtKB-ARBA"/>
</dbReference>
<feature type="zinc finger region" description="C3H1-type" evidence="5">
    <location>
        <begin position="346"/>
        <end position="374"/>
    </location>
</feature>
<feature type="zinc finger region" description="C3H1-type" evidence="5">
    <location>
        <begin position="300"/>
        <end position="328"/>
    </location>
</feature>
<evidence type="ECO:0000256" key="6">
    <source>
        <dbReference type="SAM" id="MobiDB-lite"/>
    </source>
</evidence>
<organism evidence="8 9">
    <name type="scientific">Vanilla planifolia</name>
    <name type="common">Vanilla</name>
    <dbReference type="NCBI Taxonomy" id="51239"/>
    <lineage>
        <taxon>Eukaryota</taxon>
        <taxon>Viridiplantae</taxon>
        <taxon>Streptophyta</taxon>
        <taxon>Embryophyta</taxon>
        <taxon>Tracheophyta</taxon>
        <taxon>Spermatophyta</taxon>
        <taxon>Magnoliopsida</taxon>
        <taxon>Liliopsida</taxon>
        <taxon>Asparagales</taxon>
        <taxon>Orchidaceae</taxon>
        <taxon>Vanilloideae</taxon>
        <taxon>Vanilleae</taxon>
        <taxon>Vanilla</taxon>
    </lineage>
</organism>
<evidence type="ECO:0000256" key="5">
    <source>
        <dbReference type="PROSITE-ProRule" id="PRU00723"/>
    </source>
</evidence>
<keyword evidence="4" id="KW-0238">DNA-binding</keyword>
<gene>
    <name evidence="8" type="ORF">HPP92_011837</name>
</gene>
<dbReference type="GO" id="GO:0008270">
    <property type="term" value="F:zinc ion binding"/>
    <property type="evidence" value="ECO:0007669"/>
    <property type="project" value="UniProtKB-KW"/>
</dbReference>
<feature type="domain" description="C3H1-type" evidence="7">
    <location>
        <begin position="142"/>
        <end position="170"/>
    </location>
</feature>
<protein>
    <recommendedName>
        <fullName evidence="7">C3H1-type domain-containing protein</fullName>
    </recommendedName>
</protein>
<name>A0A835QYD4_VANPL</name>
<reference evidence="8 9" key="1">
    <citation type="journal article" date="2020" name="Nat. Food">
        <title>A phased Vanilla planifolia genome enables genetic improvement of flavour and production.</title>
        <authorList>
            <person name="Hasing T."/>
            <person name="Tang H."/>
            <person name="Brym M."/>
            <person name="Khazi F."/>
            <person name="Huang T."/>
            <person name="Chambers A.H."/>
        </authorList>
    </citation>
    <scope>NUCLEOTIDE SEQUENCE [LARGE SCALE GENOMIC DNA]</scope>
    <source>
        <tissue evidence="8">Leaf</tissue>
    </source>
</reference>
<dbReference type="InterPro" id="IPR000571">
    <property type="entry name" value="Znf_CCCH"/>
</dbReference>
<dbReference type="Proteomes" id="UP000636800">
    <property type="component" value="Chromosome 5"/>
</dbReference>
<dbReference type="GO" id="GO:0003677">
    <property type="term" value="F:DNA binding"/>
    <property type="evidence" value="ECO:0007669"/>
    <property type="project" value="UniProtKB-KW"/>
</dbReference>
<dbReference type="InterPro" id="IPR036855">
    <property type="entry name" value="Znf_CCCH_sf"/>
</dbReference>
<dbReference type="OrthoDB" id="1069523at2759"/>
<dbReference type="SMART" id="SM00356">
    <property type="entry name" value="ZnF_C3H1"/>
    <property type="match status" value="5"/>
</dbReference>
<dbReference type="Gene3D" id="4.10.1000.10">
    <property type="entry name" value="Zinc finger, CCCH-type"/>
    <property type="match status" value="2"/>
</dbReference>